<feature type="compositionally biased region" description="Basic residues" evidence="1">
    <location>
        <begin position="1"/>
        <end position="14"/>
    </location>
</feature>
<evidence type="ECO:0000313" key="3">
    <source>
        <dbReference type="Proteomes" id="UP000240883"/>
    </source>
</evidence>
<proteinExistence type="predicted"/>
<dbReference type="EMBL" id="KZ678133">
    <property type="protein sequence ID" value="PSN68753.1"/>
    <property type="molecule type" value="Genomic_DNA"/>
</dbReference>
<name>A0A2T2NTN5_CORCC</name>
<evidence type="ECO:0000256" key="1">
    <source>
        <dbReference type="SAM" id="MobiDB-lite"/>
    </source>
</evidence>
<organism evidence="2 3">
    <name type="scientific">Corynespora cassiicola Philippines</name>
    <dbReference type="NCBI Taxonomy" id="1448308"/>
    <lineage>
        <taxon>Eukaryota</taxon>
        <taxon>Fungi</taxon>
        <taxon>Dikarya</taxon>
        <taxon>Ascomycota</taxon>
        <taxon>Pezizomycotina</taxon>
        <taxon>Dothideomycetes</taxon>
        <taxon>Pleosporomycetidae</taxon>
        <taxon>Pleosporales</taxon>
        <taxon>Corynesporascaceae</taxon>
        <taxon>Corynespora</taxon>
    </lineage>
</organism>
<protein>
    <submittedName>
        <fullName evidence="2">Uncharacterized protein</fullName>
    </submittedName>
</protein>
<gene>
    <name evidence="2" type="ORF">BS50DRAFT_323740</name>
</gene>
<reference evidence="2 3" key="1">
    <citation type="journal article" date="2018" name="Front. Microbiol.">
        <title>Genome-Wide Analysis of Corynespora cassiicola Leaf Fall Disease Putative Effectors.</title>
        <authorList>
            <person name="Lopez D."/>
            <person name="Ribeiro S."/>
            <person name="Label P."/>
            <person name="Fumanal B."/>
            <person name="Venisse J.S."/>
            <person name="Kohler A."/>
            <person name="de Oliveira R.R."/>
            <person name="Labutti K."/>
            <person name="Lipzen A."/>
            <person name="Lail K."/>
            <person name="Bauer D."/>
            <person name="Ohm R.A."/>
            <person name="Barry K.W."/>
            <person name="Spatafora J."/>
            <person name="Grigoriev I.V."/>
            <person name="Martin F.M."/>
            <person name="Pujade-Renaud V."/>
        </authorList>
    </citation>
    <scope>NUCLEOTIDE SEQUENCE [LARGE SCALE GENOMIC DNA]</scope>
    <source>
        <strain evidence="2 3">Philippines</strain>
    </source>
</reference>
<sequence length="194" mass="21837">MRRHRRTAHTRRSPRPPISLPSQEMVLVVGNRCRLLPHRPSELPHRRPLSHGSRASSRARPTRRVLSPASSSSLSLSAGAPSPISLVAARCMEKQTACRRPCASDGSILRLQPRPKSNLTSAYALLEDRWPRKSASGTTRHRNKLPGHFVTKQINHPSSLLHNGNRHNLWLKRLSSSSLSTFLVDQLWTSFSRF</sequence>
<dbReference type="Proteomes" id="UP000240883">
    <property type="component" value="Unassembled WGS sequence"/>
</dbReference>
<accession>A0A2T2NTN5</accession>
<keyword evidence="3" id="KW-1185">Reference proteome</keyword>
<evidence type="ECO:0000313" key="2">
    <source>
        <dbReference type="EMBL" id="PSN68753.1"/>
    </source>
</evidence>
<dbReference type="AlphaFoldDB" id="A0A2T2NTN5"/>
<feature type="region of interest" description="Disordered" evidence="1">
    <location>
        <begin position="1"/>
        <end position="22"/>
    </location>
</feature>
<feature type="compositionally biased region" description="Low complexity" evidence="1">
    <location>
        <begin position="66"/>
        <end position="79"/>
    </location>
</feature>
<feature type="region of interest" description="Disordered" evidence="1">
    <location>
        <begin position="37"/>
        <end position="79"/>
    </location>
</feature>